<dbReference type="PANTHER" id="PTHR11228">
    <property type="entry name" value="RADICAL SAM DOMAIN PROTEIN"/>
    <property type="match status" value="1"/>
</dbReference>
<keyword evidence="5" id="KW-0411">Iron-sulfur</keyword>
<dbReference type="NCBIfam" id="TIGR03977">
    <property type="entry name" value="rSAM_pair_HxsC"/>
    <property type="match status" value="1"/>
</dbReference>
<dbReference type="GO" id="GO:0051536">
    <property type="term" value="F:iron-sulfur cluster binding"/>
    <property type="evidence" value="ECO:0007669"/>
    <property type="project" value="UniProtKB-KW"/>
</dbReference>
<dbReference type="CDD" id="cd01335">
    <property type="entry name" value="Radical_SAM"/>
    <property type="match status" value="1"/>
</dbReference>
<accession>A0AA41UA34</accession>
<keyword evidence="7" id="KW-1185">Reference proteome</keyword>
<dbReference type="RefSeq" id="WP_281735007.1">
    <property type="nucleotide sequence ID" value="NZ_JAKETQ010000001.1"/>
</dbReference>
<protein>
    <submittedName>
        <fullName evidence="6">His-Xaa-Ser system radical SAM maturase HxsC</fullName>
    </submittedName>
</protein>
<comment type="cofactor">
    <cofactor evidence="1">
        <name>[4Fe-4S] cluster</name>
        <dbReference type="ChEBI" id="CHEBI:49883"/>
    </cofactor>
</comment>
<dbReference type="Gene3D" id="3.20.20.70">
    <property type="entry name" value="Aldolase class I"/>
    <property type="match status" value="1"/>
</dbReference>
<dbReference type="Proteomes" id="UP001156140">
    <property type="component" value="Unassembled WGS sequence"/>
</dbReference>
<keyword evidence="2" id="KW-0949">S-adenosyl-L-methionine</keyword>
<proteinExistence type="predicted"/>
<sequence>MIPLTLRSSIDGIREDVVLRINLPEAAGPDDGIIETTDEGIIVRHGNATISIHGIEPTEMAGDVLFVQPNRGVVQRLIRKNSPHNTFLVTERCDQLCVMCSQPPKKTHVDMFGHFSVAATLAPENAVIGISGGEPTLYKDDLFGFLKLVGGIRPDLRFHILSNAQHFVSDDATFLGSEIGRRVMWGVPLYSDQPATHDLLVGKTGAFDLLMDGLAILSQSGAHVELRTVLMTTNAQHLPSLANFIASHVPFADPWAIMQLENIGFARNRWRSLFYDHSEEFGAVAEAIDLSRAHGIPVRLYNFPLCTVPTTYRRFAPSTISDWKRRYEARCDGCIGRRQCGGFFEWHPDAMSYRRLGL</sequence>
<dbReference type="EMBL" id="JALAZD010000001">
    <property type="protein sequence ID" value="MCI0125938.1"/>
    <property type="molecule type" value="Genomic_DNA"/>
</dbReference>
<evidence type="ECO:0000256" key="2">
    <source>
        <dbReference type="ARBA" id="ARBA00022691"/>
    </source>
</evidence>
<dbReference type="InterPro" id="IPR050377">
    <property type="entry name" value="Radical_SAM_PqqE_MftC-like"/>
</dbReference>
<dbReference type="SFLD" id="SFLDS00029">
    <property type="entry name" value="Radical_SAM"/>
    <property type="match status" value="1"/>
</dbReference>
<dbReference type="InterPro" id="IPR013785">
    <property type="entry name" value="Aldolase_TIM"/>
</dbReference>
<dbReference type="InterPro" id="IPR024032">
    <property type="entry name" value="rSAM_paired_HxsC"/>
</dbReference>
<organism evidence="6 7">
    <name type="scientific">Paradevosia shaoguanensis</name>
    <dbReference type="NCBI Taxonomy" id="1335043"/>
    <lineage>
        <taxon>Bacteria</taxon>
        <taxon>Pseudomonadati</taxon>
        <taxon>Pseudomonadota</taxon>
        <taxon>Alphaproteobacteria</taxon>
        <taxon>Hyphomicrobiales</taxon>
        <taxon>Devosiaceae</taxon>
        <taxon>Paradevosia</taxon>
    </lineage>
</organism>
<evidence type="ECO:0000256" key="5">
    <source>
        <dbReference type="ARBA" id="ARBA00023014"/>
    </source>
</evidence>
<evidence type="ECO:0000313" key="7">
    <source>
        <dbReference type="Proteomes" id="UP001156140"/>
    </source>
</evidence>
<dbReference type="InterPro" id="IPR007197">
    <property type="entry name" value="rSAM"/>
</dbReference>
<evidence type="ECO:0000256" key="4">
    <source>
        <dbReference type="ARBA" id="ARBA00023004"/>
    </source>
</evidence>
<evidence type="ECO:0000256" key="1">
    <source>
        <dbReference type="ARBA" id="ARBA00001966"/>
    </source>
</evidence>
<keyword evidence="4" id="KW-0408">Iron</keyword>
<reference evidence="6" key="1">
    <citation type="submission" date="2022-03" db="EMBL/GenBank/DDBJ databases">
        <title>The complete genome sequence of a Methyloterrigena soli.</title>
        <authorList>
            <person name="Zi Z."/>
        </authorList>
    </citation>
    <scope>NUCLEOTIDE SEQUENCE</scope>
    <source>
        <strain evidence="6">M48</strain>
    </source>
</reference>
<dbReference type="InterPro" id="IPR058240">
    <property type="entry name" value="rSAM_sf"/>
</dbReference>
<name>A0AA41UA34_9HYPH</name>
<dbReference type="SUPFAM" id="SSF102114">
    <property type="entry name" value="Radical SAM enzymes"/>
    <property type="match status" value="1"/>
</dbReference>
<dbReference type="GO" id="GO:0046872">
    <property type="term" value="F:metal ion binding"/>
    <property type="evidence" value="ECO:0007669"/>
    <property type="project" value="UniProtKB-KW"/>
</dbReference>
<keyword evidence="3" id="KW-0479">Metal-binding</keyword>
<evidence type="ECO:0000313" key="6">
    <source>
        <dbReference type="EMBL" id="MCI0125938.1"/>
    </source>
</evidence>
<dbReference type="PANTHER" id="PTHR11228:SF7">
    <property type="entry name" value="PQQA PEPTIDE CYCLASE"/>
    <property type="match status" value="1"/>
</dbReference>
<dbReference type="SFLD" id="SFLDG01103">
    <property type="entry name" value="Uncharacterised_Radical_SAM_Su"/>
    <property type="match status" value="1"/>
</dbReference>
<comment type="caution">
    <text evidence="6">The sequence shown here is derived from an EMBL/GenBank/DDBJ whole genome shotgun (WGS) entry which is preliminary data.</text>
</comment>
<dbReference type="AlphaFoldDB" id="A0AA41UA34"/>
<gene>
    <name evidence="6" type="primary">hxsC</name>
    <name evidence="6" type="ORF">ML536_03770</name>
</gene>
<dbReference type="GO" id="GO:0003824">
    <property type="term" value="F:catalytic activity"/>
    <property type="evidence" value="ECO:0007669"/>
    <property type="project" value="InterPro"/>
</dbReference>
<evidence type="ECO:0000256" key="3">
    <source>
        <dbReference type="ARBA" id="ARBA00022723"/>
    </source>
</evidence>